<protein>
    <recommendedName>
        <fullName evidence="1">GCVT N-terminal domain-containing protein</fullName>
    </recommendedName>
</protein>
<gene>
    <name evidence="2" type="ORF">LIN78_00920</name>
</gene>
<dbReference type="InterPro" id="IPR006222">
    <property type="entry name" value="GCVT_N"/>
</dbReference>
<dbReference type="RefSeq" id="WP_227177570.1">
    <property type="nucleotide sequence ID" value="NZ_JAJBZT010000001.1"/>
</dbReference>
<evidence type="ECO:0000259" key="1">
    <source>
        <dbReference type="Pfam" id="PF01571"/>
    </source>
</evidence>
<proteinExistence type="predicted"/>
<dbReference type="Pfam" id="PF01571">
    <property type="entry name" value="GCV_T"/>
    <property type="match status" value="1"/>
</dbReference>
<comment type="caution">
    <text evidence="2">The sequence shown here is derived from an EMBL/GenBank/DDBJ whole genome shotgun (WGS) entry which is preliminary data.</text>
</comment>
<sequence length="342" mass="37468">MNQDWQAFLAQQDAIIENGKTIGFGSSHLASTDTQATWLCDLSSFGLIHFIGEDTATFLQGQLSSDIKKISETDCVYSAQSTPKGRVLANFRIWRQADGYMLQLPSTLVPTIQKRLSMYILRAKSKASDLPSQLVCFGLVGQKAAELSNKVLGVTLAPMQTAQVDRATCIAISTNAFMWIAPVEQAQTLWDAFAKDATLAGTSQWELAEIENGTPWVTDVTQDEFVAQMLNLDKLNGGISFTKGCYTGQEIIARTQYLGKLKRRTYRVASTDAFTNEQQLYSEEMNGQASGRIVNAVQTTEGWQGLAVIQSSSIDKPLHIGDLNGATVTVKEPPYSLENETA</sequence>
<dbReference type="EMBL" id="JAJBZT010000001">
    <property type="protein sequence ID" value="MCB6182117.1"/>
    <property type="molecule type" value="Genomic_DNA"/>
</dbReference>
<organism evidence="2 3">
    <name type="scientific">Leeia speluncae</name>
    <dbReference type="NCBI Taxonomy" id="2884804"/>
    <lineage>
        <taxon>Bacteria</taxon>
        <taxon>Pseudomonadati</taxon>
        <taxon>Pseudomonadota</taxon>
        <taxon>Betaproteobacteria</taxon>
        <taxon>Neisseriales</taxon>
        <taxon>Leeiaceae</taxon>
        <taxon>Leeia</taxon>
    </lineage>
</organism>
<dbReference type="InterPro" id="IPR045179">
    <property type="entry name" value="YgfZ/GcvT"/>
</dbReference>
<evidence type="ECO:0000313" key="2">
    <source>
        <dbReference type="EMBL" id="MCB6182117.1"/>
    </source>
</evidence>
<evidence type="ECO:0000313" key="3">
    <source>
        <dbReference type="Proteomes" id="UP001165395"/>
    </source>
</evidence>
<dbReference type="Gene3D" id="3.30.70.1400">
    <property type="entry name" value="Aminomethyltransferase beta-barrel domains"/>
    <property type="match status" value="1"/>
</dbReference>
<dbReference type="SUPFAM" id="SSF103025">
    <property type="entry name" value="Folate-binding domain"/>
    <property type="match status" value="1"/>
</dbReference>
<dbReference type="NCBIfam" id="TIGR03317">
    <property type="entry name" value="ygfZ_signature"/>
    <property type="match status" value="1"/>
</dbReference>
<dbReference type="Gene3D" id="3.30.70.1630">
    <property type="match status" value="1"/>
</dbReference>
<dbReference type="InterPro" id="IPR017703">
    <property type="entry name" value="YgfZ/GCV_T_CS"/>
</dbReference>
<dbReference type="PANTHER" id="PTHR22602">
    <property type="entry name" value="TRANSFERASE CAF17, MITOCHONDRIAL-RELATED"/>
    <property type="match status" value="1"/>
</dbReference>
<dbReference type="PANTHER" id="PTHR22602:SF0">
    <property type="entry name" value="TRANSFERASE CAF17, MITOCHONDRIAL-RELATED"/>
    <property type="match status" value="1"/>
</dbReference>
<name>A0ABS8D1P6_9NEIS</name>
<dbReference type="Gene3D" id="2.40.30.160">
    <property type="match status" value="1"/>
</dbReference>
<reference evidence="2" key="1">
    <citation type="submission" date="2021-10" db="EMBL/GenBank/DDBJ databases">
        <title>The complete genome sequence of Leeia sp. TBRC 13508.</title>
        <authorList>
            <person name="Charoenyingcharoen P."/>
            <person name="Yukphan P."/>
        </authorList>
    </citation>
    <scope>NUCLEOTIDE SEQUENCE</scope>
    <source>
        <strain evidence="2">TBRC 13508</strain>
    </source>
</reference>
<dbReference type="Proteomes" id="UP001165395">
    <property type="component" value="Unassembled WGS sequence"/>
</dbReference>
<keyword evidence="3" id="KW-1185">Reference proteome</keyword>
<accession>A0ABS8D1P6</accession>
<feature type="domain" description="GCVT N-terminal" evidence="1">
    <location>
        <begin position="37"/>
        <end position="192"/>
    </location>
</feature>
<dbReference type="PIRSF" id="PIRSF006487">
    <property type="entry name" value="GcvT"/>
    <property type="match status" value="1"/>
</dbReference>